<comment type="caution">
    <text evidence="7">The sequence shown here is derived from an EMBL/GenBank/DDBJ whole genome shotgun (WGS) entry which is preliminary data.</text>
</comment>
<evidence type="ECO:0000256" key="6">
    <source>
        <dbReference type="SAM" id="Phobius"/>
    </source>
</evidence>
<reference evidence="7" key="1">
    <citation type="submission" date="2021-04" db="EMBL/GenBank/DDBJ databases">
        <authorList>
            <consortium name="Molecular Ecology Group"/>
        </authorList>
    </citation>
    <scope>NUCLEOTIDE SEQUENCE</scope>
</reference>
<evidence type="ECO:0000256" key="3">
    <source>
        <dbReference type="ARBA" id="ARBA00022692"/>
    </source>
</evidence>
<keyword evidence="3 6" id="KW-0812">Transmembrane</keyword>
<evidence type="ECO:0000313" key="8">
    <source>
        <dbReference type="Proteomes" id="UP000678393"/>
    </source>
</evidence>
<dbReference type="InterPro" id="IPR010651">
    <property type="entry name" value="Sugar_transport"/>
</dbReference>
<protein>
    <recommendedName>
        <fullName evidence="9">Transmembrane protein 144</fullName>
    </recommendedName>
</protein>
<proteinExistence type="inferred from homology"/>
<evidence type="ECO:0000256" key="1">
    <source>
        <dbReference type="ARBA" id="ARBA00004141"/>
    </source>
</evidence>
<comment type="similarity">
    <text evidence="2">Belongs to the TMEM144 family.</text>
</comment>
<dbReference type="AlphaFoldDB" id="A0A8S3YKE5"/>
<comment type="subcellular location">
    <subcellularLocation>
        <location evidence="1">Membrane</location>
        <topology evidence="1">Multi-pass membrane protein</topology>
    </subcellularLocation>
</comment>
<feature type="transmembrane region" description="Helical" evidence="6">
    <location>
        <begin position="380"/>
        <end position="398"/>
    </location>
</feature>
<name>A0A8S3YKE5_9EUPU</name>
<gene>
    <name evidence="7" type="ORF">CUNI_LOCUS2446</name>
</gene>
<feature type="transmembrane region" description="Helical" evidence="6">
    <location>
        <begin position="172"/>
        <end position="191"/>
    </location>
</feature>
<dbReference type="OrthoDB" id="426527at2759"/>
<feature type="transmembrane region" description="Helical" evidence="6">
    <location>
        <begin position="407"/>
        <end position="426"/>
    </location>
</feature>
<evidence type="ECO:0008006" key="9">
    <source>
        <dbReference type="Google" id="ProtNLM"/>
    </source>
</evidence>
<keyword evidence="4 6" id="KW-1133">Transmembrane helix</keyword>
<dbReference type="PANTHER" id="PTHR16119">
    <property type="entry name" value="TRANSMEMBRANE PROTEIN 144"/>
    <property type="match status" value="1"/>
</dbReference>
<feature type="transmembrane region" description="Helical" evidence="6">
    <location>
        <begin position="277"/>
        <end position="295"/>
    </location>
</feature>
<evidence type="ECO:0000256" key="4">
    <source>
        <dbReference type="ARBA" id="ARBA00022989"/>
    </source>
</evidence>
<dbReference type="PANTHER" id="PTHR16119:SF17">
    <property type="entry name" value="TRANSMEMBRANE PROTEIN 144"/>
    <property type="match status" value="1"/>
</dbReference>
<accession>A0A8S3YKE5</accession>
<evidence type="ECO:0000256" key="5">
    <source>
        <dbReference type="ARBA" id="ARBA00023136"/>
    </source>
</evidence>
<evidence type="ECO:0000313" key="7">
    <source>
        <dbReference type="EMBL" id="CAG5116888.1"/>
    </source>
</evidence>
<dbReference type="GO" id="GO:0015144">
    <property type="term" value="F:carbohydrate transmembrane transporter activity"/>
    <property type="evidence" value="ECO:0007669"/>
    <property type="project" value="InterPro"/>
</dbReference>
<feature type="transmembrane region" description="Helical" evidence="6">
    <location>
        <begin position="315"/>
        <end position="336"/>
    </location>
</feature>
<feature type="transmembrane region" description="Helical" evidence="6">
    <location>
        <begin position="348"/>
        <end position="368"/>
    </location>
</feature>
<feature type="transmembrane region" description="Helical" evidence="6">
    <location>
        <begin position="139"/>
        <end position="160"/>
    </location>
</feature>
<dbReference type="GO" id="GO:0016020">
    <property type="term" value="C:membrane"/>
    <property type="evidence" value="ECO:0007669"/>
    <property type="project" value="UniProtKB-SubCell"/>
</dbReference>
<organism evidence="7 8">
    <name type="scientific">Candidula unifasciata</name>
    <dbReference type="NCBI Taxonomy" id="100452"/>
    <lineage>
        <taxon>Eukaryota</taxon>
        <taxon>Metazoa</taxon>
        <taxon>Spiralia</taxon>
        <taxon>Lophotrochozoa</taxon>
        <taxon>Mollusca</taxon>
        <taxon>Gastropoda</taxon>
        <taxon>Heterobranchia</taxon>
        <taxon>Euthyneura</taxon>
        <taxon>Panpulmonata</taxon>
        <taxon>Eupulmonata</taxon>
        <taxon>Stylommatophora</taxon>
        <taxon>Helicina</taxon>
        <taxon>Helicoidea</taxon>
        <taxon>Geomitridae</taxon>
        <taxon>Candidula</taxon>
    </lineage>
</organism>
<feature type="transmembrane region" description="Helical" evidence="6">
    <location>
        <begin position="56"/>
        <end position="74"/>
    </location>
</feature>
<evidence type="ECO:0000256" key="2">
    <source>
        <dbReference type="ARBA" id="ARBA00005731"/>
    </source>
</evidence>
<keyword evidence="8" id="KW-1185">Reference proteome</keyword>
<sequence length="428" mass="46423">MASIDLFDLLSSGNTTSSPFINTTSFANTTLSPFFNTTSFANTTAIPEPSKPFPEYVGYISALVAILMYGSNFVPVKQFYTGDGMFFQWVLCCGIFIVGVIIQIIQQSTFYPLVMVGGMIWTTGNLCVVPIIKTIGMGLGMSTWSTFGLIMGWAAGRFGFFGTTPDTISNSAMNYAGVALAFGSILLYLMVKNEVSNVEPDIEITVTVDENDPLLPAEQTSINGHCNGNHHYSSDAERPVIANGHSKSSPSESVCALPATADDRMFIEDLSPIRKKIIGTVLSVISGIFYGLQFTPCIYIQDTYKNASKNGLDYVFAQFCGIYAASCIYFFIYCALKKNKPRIYPQTILPGIISGIMWAVATSCWFIANAELSEAVSYPIISTAPSAIASLFWGVVIFHEIKGRRNILILLLAFCVMSAGAILAGLSK</sequence>
<dbReference type="InterPro" id="IPR012435">
    <property type="entry name" value="TMEM144"/>
</dbReference>
<dbReference type="Pfam" id="PF07857">
    <property type="entry name" value="TMEM144"/>
    <property type="match status" value="1"/>
</dbReference>
<feature type="transmembrane region" description="Helical" evidence="6">
    <location>
        <begin position="86"/>
        <end position="105"/>
    </location>
</feature>
<dbReference type="EMBL" id="CAJHNH020000316">
    <property type="protein sequence ID" value="CAG5116888.1"/>
    <property type="molecule type" value="Genomic_DNA"/>
</dbReference>
<feature type="transmembrane region" description="Helical" evidence="6">
    <location>
        <begin position="111"/>
        <end position="132"/>
    </location>
</feature>
<keyword evidence="5 6" id="KW-0472">Membrane</keyword>
<dbReference type="Proteomes" id="UP000678393">
    <property type="component" value="Unassembled WGS sequence"/>
</dbReference>